<dbReference type="PANTHER" id="PTHR35092:SF1">
    <property type="entry name" value="CHLORINASE MJ1651"/>
    <property type="match status" value="1"/>
</dbReference>
<dbReference type="Gene3D" id="2.40.30.90">
    <property type="entry name" value="Bacterial fluorinating enzyme like"/>
    <property type="match status" value="1"/>
</dbReference>
<feature type="domain" description="S-adenosyl-l-methionine hydroxide adenosyltransferase C-terminal" evidence="4">
    <location>
        <begin position="181"/>
        <end position="264"/>
    </location>
</feature>
<sequence>MNVFKKPVVYAVVIALLTDFGTKDYFVAAMKGVILSINPNAVVVDITHEVPPQDVWTGAFVLKSVYKWFPRGTIFVAVVDPGVGTERAPLLLQTRNYFFVGPDNGVLSLAAQEDGVVAAYRIEARLPRVSRTFHGRDVFAPAAAYLSLGISPSMLGAPMGQWKRLEAPRAEYREGALYAHTIYVDRFGNVYTSATEEDVRQLASPGDVLCVEGPATIRARYVEAYGYASPGETVALINSEGYLELAISMGNAAATYGLKPGQAIKIRRC</sequence>
<evidence type="ECO:0000313" key="6">
    <source>
        <dbReference type="Proteomes" id="UP000001431"/>
    </source>
</evidence>
<dbReference type="PIRSF" id="PIRSF006779">
    <property type="entry name" value="UCP006779"/>
    <property type="match status" value="1"/>
</dbReference>
<feature type="domain" description="S-adenosyl-l-methionine hydroxide adenosyltransferase N-terminal" evidence="3">
    <location>
        <begin position="14"/>
        <end position="156"/>
    </location>
</feature>
<comment type="similarity">
    <text evidence="2">Belongs to the SAM hydrolase / SAM-dependent halogenase family.</text>
</comment>
<dbReference type="HOGENOM" id="CLU_059734_1_1_2"/>
<dbReference type="InterPro" id="IPR023227">
    <property type="entry name" value="SAM_OH_AdoTrfase_C_sf"/>
</dbReference>
<evidence type="ECO:0008006" key="7">
    <source>
        <dbReference type="Google" id="ProtNLM"/>
    </source>
</evidence>
<dbReference type="Pfam" id="PF01887">
    <property type="entry name" value="SAM_HAT_N"/>
    <property type="match status" value="1"/>
</dbReference>
<evidence type="ECO:0000259" key="3">
    <source>
        <dbReference type="Pfam" id="PF01887"/>
    </source>
</evidence>
<name>A3MXR1_PYRCJ</name>
<dbReference type="EMBL" id="CP000561">
    <property type="protein sequence ID" value="ABO09428.1"/>
    <property type="molecule type" value="Genomic_DNA"/>
</dbReference>
<evidence type="ECO:0000313" key="5">
    <source>
        <dbReference type="EMBL" id="ABO09428.1"/>
    </source>
</evidence>
<dbReference type="AlphaFoldDB" id="A3MXR1"/>
<dbReference type="InterPro" id="IPR046470">
    <property type="entry name" value="SAM_HAT_C"/>
</dbReference>
<accession>A3MXR1</accession>
<proteinExistence type="inferred from homology"/>
<dbReference type="InterPro" id="IPR002747">
    <property type="entry name" value="SAM_OH_AdoTrfase"/>
</dbReference>
<keyword evidence="1" id="KW-0949">S-adenosyl-L-methionine</keyword>
<organism evidence="5 6">
    <name type="scientific">Pyrobaculum calidifontis (strain DSM 21063 / JCM 11548 / VA1)</name>
    <dbReference type="NCBI Taxonomy" id="410359"/>
    <lineage>
        <taxon>Archaea</taxon>
        <taxon>Thermoproteota</taxon>
        <taxon>Thermoprotei</taxon>
        <taxon>Thermoproteales</taxon>
        <taxon>Thermoproteaceae</taxon>
        <taxon>Pyrobaculum</taxon>
    </lineage>
</organism>
<dbReference type="Pfam" id="PF20257">
    <property type="entry name" value="SAM_HAT_C"/>
    <property type="match status" value="1"/>
</dbReference>
<dbReference type="Gene3D" id="3.40.50.10790">
    <property type="entry name" value="S-adenosyl-l-methionine hydroxide adenosyltransferase, N-terminal"/>
    <property type="match status" value="1"/>
</dbReference>
<dbReference type="InterPro" id="IPR046469">
    <property type="entry name" value="SAM_HAT_N"/>
</dbReference>
<dbReference type="PANTHER" id="PTHR35092">
    <property type="entry name" value="CHLORINASE MJ1651"/>
    <property type="match status" value="1"/>
</dbReference>
<protein>
    <recommendedName>
        <fullName evidence="7">Adenosyl-chloride synthase</fullName>
    </recommendedName>
</protein>
<reference evidence="5" key="1">
    <citation type="submission" date="2007-02" db="EMBL/GenBank/DDBJ databases">
        <title>Complete sequence of Pyrobaculum calidifontis JCM 11548.</title>
        <authorList>
            <consortium name="US DOE Joint Genome Institute"/>
            <person name="Copeland A."/>
            <person name="Lucas S."/>
            <person name="Lapidus A."/>
            <person name="Barry K."/>
            <person name="Glavina del Rio T."/>
            <person name="Dalin E."/>
            <person name="Tice H."/>
            <person name="Pitluck S."/>
            <person name="Chain P."/>
            <person name="Malfatti S."/>
            <person name="Shin M."/>
            <person name="Vergez L."/>
            <person name="Schmutz J."/>
            <person name="Larimer F."/>
            <person name="Land M."/>
            <person name="Hauser L."/>
            <person name="Kyrpides N."/>
            <person name="Mikhailova N."/>
            <person name="Cozen A.E."/>
            <person name="Fitz-Gibbon S.T."/>
            <person name="House C.H."/>
            <person name="Saltikov C."/>
            <person name="Lowe T.M."/>
            <person name="Richardson P."/>
        </authorList>
    </citation>
    <scope>NUCLEOTIDE SEQUENCE [LARGE SCALE GENOMIC DNA]</scope>
    <source>
        <strain evidence="5">JCM 11548</strain>
    </source>
</reference>
<keyword evidence="6" id="KW-1185">Reference proteome</keyword>
<dbReference type="InterPro" id="IPR023228">
    <property type="entry name" value="SAM_OH_AdoTrfase_N_sf"/>
</dbReference>
<evidence type="ECO:0000256" key="1">
    <source>
        <dbReference type="ARBA" id="ARBA00022691"/>
    </source>
</evidence>
<evidence type="ECO:0000256" key="2">
    <source>
        <dbReference type="ARBA" id="ARBA00024035"/>
    </source>
</evidence>
<dbReference type="Proteomes" id="UP000001431">
    <property type="component" value="Chromosome"/>
</dbReference>
<dbReference type="eggNOG" id="arCOG04309">
    <property type="taxonomic scope" value="Archaea"/>
</dbReference>
<dbReference type="SUPFAM" id="SSF102522">
    <property type="entry name" value="Bacterial fluorinating enzyme, N-terminal domain"/>
    <property type="match status" value="1"/>
</dbReference>
<evidence type="ECO:0000259" key="4">
    <source>
        <dbReference type="Pfam" id="PF20257"/>
    </source>
</evidence>
<gene>
    <name evidence="5" type="ordered locus">Pcal_2013</name>
</gene>
<dbReference type="KEGG" id="pcl:Pcal_2013"/>
<dbReference type="SUPFAM" id="SSF101852">
    <property type="entry name" value="Bacterial fluorinating enzyme, C-terminal domain"/>
    <property type="match status" value="1"/>
</dbReference>